<dbReference type="PANTHER" id="PTHR38593">
    <property type="entry name" value="BLR2558 PROTEIN"/>
    <property type="match status" value="1"/>
</dbReference>
<reference evidence="3 4" key="1">
    <citation type="submission" date="2017-03" db="EMBL/GenBank/DDBJ databases">
        <title>Whole genome sequences of fourteen strains of Bradyrhizobium canariense and one strain of Bradyrhizobium japonicum isolated from Lupinus (Papilionoideae: Genisteae) species in Algeria.</title>
        <authorList>
            <person name="Crovadore J."/>
            <person name="Chekireb D."/>
            <person name="Brachmann A."/>
            <person name="Chablais R."/>
            <person name="Cochard B."/>
            <person name="Lefort F."/>
        </authorList>
    </citation>
    <scope>NUCLEOTIDE SEQUENCE [LARGE SCALE GENOMIC DNA]</scope>
    <source>
        <strain evidence="3 4">UBMA195</strain>
    </source>
</reference>
<evidence type="ECO:0000259" key="2">
    <source>
        <dbReference type="Pfam" id="PF13628"/>
    </source>
</evidence>
<evidence type="ECO:0000313" key="3">
    <source>
        <dbReference type="EMBL" id="OSJ18921.1"/>
    </source>
</evidence>
<protein>
    <recommendedName>
        <fullName evidence="2">DUF4142 domain-containing protein</fullName>
    </recommendedName>
</protein>
<evidence type="ECO:0000313" key="4">
    <source>
        <dbReference type="Proteomes" id="UP000193553"/>
    </source>
</evidence>
<name>A0A1X3HEV5_9BRAD</name>
<organism evidence="3 4">
    <name type="scientific">Bradyrhizobium canariense</name>
    <dbReference type="NCBI Taxonomy" id="255045"/>
    <lineage>
        <taxon>Bacteria</taxon>
        <taxon>Pseudomonadati</taxon>
        <taxon>Pseudomonadota</taxon>
        <taxon>Alphaproteobacteria</taxon>
        <taxon>Hyphomicrobiales</taxon>
        <taxon>Nitrobacteraceae</taxon>
        <taxon>Bradyrhizobium</taxon>
    </lineage>
</organism>
<evidence type="ECO:0000256" key="1">
    <source>
        <dbReference type="SAM" id="SignalP"/>
    </source>
</evidence>
<feature type="chain" id="PRO_5011906157" description="DUF4142 domain-containing protein" evidence="1">
    <location>
        <begin position="22"/>
        <end position="164"/>
    </location>
</feature>
<dbReference type="InterPro" id="IPR025419">
    <property type="entry name" value="DUF4142"/>
</dbReference>
<dbReference type="Gene3D" id="1.20.1260.10">
    <property type="match status" value="1"/>
</dbReference>
<dbReference type="EMBL" id="NAFI01000121">
    <property type="protein sequence ID" value="OSJ18921.1"/>
    <property type="molecule type" value="Genomic_DNA"/>
</dbReference>
<comment type="caution">
    <text evidence="3">The sequence shown here is derived from an EMBL/GenBank/DDBJ whole genome shotgun (WGS) entry which is preliminary data.</text>
</comment>
<gene>
    <name evidence="3" type="ORF">BSZ18_01315</name>
</gene>
<proteinExistence type="predicted"/>
<dbReference type="Pfam" id="PF13628">
    <property type="entry name" value="DUF4142"/>
    <property type="match status" value="1"/>
</dbReference>
<dbReference type="RefSeq" id="WP_085357283.1">
    <property type="nucleotide sequence ID" value="NZ_NAFD01000130.1"/>
</dbReference>
<accession>A0A1X3HEV5</accession>
<dbReference type="InterPro" id="IPR012347">
    <property type="entry name" value="Ferritin-like"/>
</dbReference>
<feature type="domain" description="DUF4142" evidence="2">
    <location>
        <begin position="27"/>
        <end position="160"/>
    </location>
</feature>
<dbReference type="Proteomes" id="UP000193553">
    <property type="component" value="Unassembled WGS sequence"/>
</dbReference>
<dbReference type="OrthoDB" id="9101320at2"/>
<sequence>MNSIHLSLGTAILMAISIASASAKDKQSETFLKKAIEGNFAEVSMGDLAQQNGQSDAVKSYGRMLSTDHAAANQKALDAAKGLGMNPPTGPNAKQKADYDKISKLSGAGFDKMFATHMVADHQKDIAEYKKASKSKDAAGEYASGQLDTLQKHLDAAKSLKAGN</sequence>
<keyword evidence="1" id="KW-0732">Signal</keyword>
<dbReference type="PANTHER" id="PTHR38593:SF1">
    <property type="entry name" value="BLR2558 PROTEIN"/>
    <property type="match status" value="1"/>
</dbReference>
<dbReference type="AlphaFoldDB" id="A0A1X3HEV5"/>
<feature type="signal peptide" evidence="1">
    <location>
        <begin position="1"/>
        <end position="21"/>
    </location>
</feature>